<evidence type="ECO:0000256" key="1">
    <source>
        <dbReference type="SAM" id="MobiDB-lite"/>
    </source>
</evidence>
<feature type="region of interest" description="Disordered" evidence="1">
    <location>
        <begin position="75"/>
        <end position="112"/>
    </location>
</feature>
<gene>
    <name evidence="2" type="ORF">Scep_009565</name>
</gene>
<name>A0AAP0PEG2_9MAGN</name>
<dbReference type="AlphaFoldDB" id="A0AAP0PEG2"/>
<keyword evidence="3" id="KW-1185">Reference proteome</keyword>
<accession>A0AAP0PEG2</accession>
<protein>
    <submittedName>
        <fullName evidence="2">Uncharacterized protein</fullName>
    </submittedName>
</protein>
<dbReference type="EMBL" id="JBBNAG010000004">
    <property type="protein sequence ID" value="KAK9139884.1"/>
    <property type="molecule type" value="Genomic_DNA"/>
</dbReference>
<organism evidence="2 3">
    <name type="scientific">Stephania cephalantha</name>
    <dbReference type="NCBI Taxonomy" id="152367"/>
    <lineage>
        <taxon>Eukaryota</taxon>
        <taxon>Viridiplantae</taxon>
        <taxon>Streptophyta</taxon>
        <taxon>Embryophyta</taxon>
        <taxon>Tracheophyta</taxon>
        <taxon>Spermatophyta</taxon>
        <taxon>Magnoliopsida</taxon>
        <taxon>Ranunculales</taxon>
        <taxon>Menispermaceae</taxon>
        <taxon>Menispermoideae</taxon>
        <taxon>Cissampelideae</taxon>
        <taxon>Stephania</taxon>
    </lineage>
</organism>
<comment type="caution">
    <text evidence="2">The sequence shown here is derived from an EMBL/GenBank/DDBJ whole genome shotgun (WGS) entry which is preliminary data.</text>
</comment>
<dbReference type="Proteomes" id="UP001419268">
    <property type="component" value="Unassembled WGS sequence"/>
</dbReference>
<evidence type="ECO:0000313" key="3">
    <source>
        <dbReference type="Proteomes" id="UP001419268"/>
    </source>
</evidence>
<evidence type="ECO:0000313" key="2">
    <source>
        <dbReference type="EMBL" id="KAK9139884.1"/>
    </source>
</evidence>
<sequence length="271" mass="28324">MVRSLLEDLGGAQLVTEEPSLSRRSPALQSKMGVWPWANMALGGCGSDDPGRERGWWRDRTACATTDQYAVSARGDDAVPTSGSARDATEDSRRGTTAVTAKTARRNGASGSGSGAILAVARFRRRRGEWRGATARGALSNRSILDEGCDSTKFDDALKAMDVALAYIDGRRQMVRSLLEDLGGAQLVTEEPSLSRRSPALQSKMGVWPWAGDGRTAAAMPRHDAVPTSGAGATATEDSDEEMAAVTADTCAAATTASGSGSGAILAVARF</sequence>
<feature type="region of interest" description="Disordered" evidence="1">
    <location>
        <begin position="221"/>
        <end position="243"/>
    </location>
</feature>
<reference evidence="2 3" key="1">
    <citation type="submission" date="2024-01" db="EMBL/GenBank/DDBJ databases">
        <title>Genome assemblies of Stephania.</title>
        <authorList>
            <person name="Yang L."/>
        </authorList>
    </citation>
    <scope>NUCLEOTIDE SEQUENCE [LARGE SCALE GENOMIC DNA]</scope>
    <source>
        <strain evidence="2">JXDWG</strain>
        <tissue evidence="2">Leaf</tissue>
    </source>
</reference>
<proteinExistence type="predicted"/>